<dbReference type="Pfam" id="PF04199">
    <property type="entry name" value="Cyclase"/>
    <property type="match status" value="1"/>
</dbReference>
<evidence type="ECO:0000313" key="9">
    <source>
        <dbReference type="Proteomes" id="UP000648722"/>
    </source>
</evidence>
<comment type="subunit">
    <text evidence="7">Homodimer.</text>
</comment>
<dbReference type="NCBIfam" id="TIGR03035">
    <property type="entry name" value="trp_arylform"/>
    <property type="match status" value="1"/>
</dbReference>
<feature type="binding site" evidence="7">
    <location>
        <position position="18"/>
    </location>
    <ligand>
        <name>substrate</name>
    </ligand>
</feature>
<evidence type="ECO:0000256" key="7">
    <source>
        <dbReference type="HAMAP-Rule" id="MF_01969"/>
    </source>
</evidence>
<keyword evidence="3 7" id="KW-0378">Hydrolase</keyword>
<evidence type="ECO:0000256" key="4">
    <source>
        <dbReference type="ARBA" id="ARBA00022833"/>
    </source>
</evidence>
<dbReference type="SUPFAM" id="SSF102198">
    <property type="entry name" value="Putative cyclase"/>
    <property type="match status" value="1"/>
</dbReference>
<feature type="binding site" evidence="7">
    <location>
        <position position="54"/>
    </location>
    <ligand>
        <name>Zn(2+)</name>
        <dbReference type="ChEBI" id="CHEBI:29105"/>
        <label>1</label>
    </ligand>
</feature>
<organism evidence="8 9">
    <name type="scientific">Glycocaulis albus</name>
    <dbReference type="NCBI Taxonomy" id="1382801"/>
    <lineage>
        <taxon>Bacteria</taxon>
        <taxon>Pseudomonadati</taxon>
        <taxon>Pseudomonadota</taxon>
        <taxon>Alphaproteobacteria</taxon>
        <taxon>Maricaulales</taxon>
        <taxon>Maricaulaceae</taxon>
        <taxon>Glycocaulis</taxon>
    </lineage>
</organism>
<comment type="pathway">
    <text evidence="7">Amino-acid degradation; L-tryptophan degradation via kynurenine pathway; L-kynurenine from L-tryptophan: step 2/2.</text>
</comment>
<comment type="caution">
    <text evidence="8">The sequence shown here is derived from an EMBL/GenBank/DDBJ whole genome shotgun (WGS) entry which is preliminary data.</text>
</comment>
<evidence type="ECO:0000256" key="6">
    <source>
        <dbReference type="ARBA" id="ARBA00048496"/>
    </source>
</evidence>
<feature type="active site" description="Proton donor/acceptor" evidence="7">
    <location>
        <position position="58"/>
    </location>
</feature>
<evidence type="ECO:0000256" key="1">
    <source>
        <dbReference type="ARBA" id="ARBA00002204"/>
    </source>
</evidence>
<sequence>MTRIIDISPAIRPGLPVWPGDTPVQFQRTWDMGKGSPVNVSKLTISTHTGAHADAPLHYNAKGEDAGAMALDVFIGPCVVIHCLDEGERVNADVLAARLEAVCGGDVPGRVLIRTCHVAAQDAWDSDFTAMAPEAIDLLHARGVMLVGTDAPSVDPETSKTMDAHKRVAAHDMRILEGLVLDDVAEGRYELIALPLKLAGLDAAPVRAVLRELS</sequence>
<feature type="binding site" evidence="7">
    <location>
        <position position="54"/>
    </location>
    <ligand>
        <name>Zn(2+)</name>
        <dbReference type="ChEBI" id="CHEBI:29105"/>
        <label>2</label>
    </ligand>
</feature>
<dbReference type="PANTHER" id="PTHR31118:SF32">
    <property type="entry name" value="KYNURENINE FORMAMIDASE"/>
    <property type="match status" value="1"/>
</dbReference>
<dbReference type="Gene3D" id="3.50.30.50">
    <property type="entry name" value="Putative cyclase"/>
    <property type="match status" value="1"/>
</dbReference>
<gene>
    <name evidence="7 8" type="primary">kynB</name>
    <name evidence="8" type="ORF">GCM10007420_02850</name>
</gene>
<feature type="binding site" evidence="7">
    <location>
        <position position="48"/>
    </location>
    <ligand>
        <name>Zn(2+)</name>
        <dbReference type="ChEBI" id="CHEBI:29105"/>
        <label>1</label>
    </ligand>
</feature>
<proteinExistence type="inferred from homology"/>
<feature type="binding site" evidence="7">
    <location>
        <position position="177"/>
    </location>
    <ligand>
        <name>Zn(2+)</name>
        <dbReference type="ChEBI" id="CHEBI:29105"/>
        <label>1</label>
    </ligand>
</feature>
<comment type="function">
    <text evidence="1 7">Catalyzes the hydrolysis of N-formyl-L-kynurenine to L-kynurenine, the second step in the kynurenine pathway of tryptophan degradation.</text>
</comment>
<reference evidence="9" key="1">
    <citation type="journal article" date="2019" name="Int. J. Syst. Evol. Microbiol.">
        <title>The Global Catalogue of Microorganisms (GCM) 10K type strain sequencing project: providing services to taxonomists for standard genome sequencing and annotation.</title>
        <authorList>
            <consortium name="The Broad Institute Genomics Platform"/>
            <consortium name="The Broad Institute Genome Sequencing Center for Infectious Disease"/>
            <person name="Wu L."/>
            <person name="Ma J."/>
        </authorList>
    </citation>
    <scope>NUCLEOTIDE SEQUENCE [LARGE SCALE GENOMIC DNA]</scope>
    <source>
        <strain evidence="9">CGMCC 1.12766</strain>
    </source>
</reference>
<comment type="catalytic activity">
    <reaction evidence="6 7">
        <text>N-formyl-L-kynurenine + H2O = L-kynurenine + formate + H(+)</text>
        <dbReference type="Rhea" id="RHEA:13009"/>
        <dbReference type="ChEBI" id="CHEBI:15377"/>
        <dbReference type="ChEBI" id="CHEBI:15378"/>
        <dbReference type="ChEBI" id="CHEBI:15740"/>
        <dbReference type="ChEBI" id="CHEBI:57959"/>
        <dbReference type="ChEBI" id="CHEBI:58629"/>
        <dbReference type="EC" id="3.5.1.9"/>
    </reaction>
</comment>
<dbReference type="PANTHER" id="PTHR31118">
    <property type="entry name" value="CYCLASE-LIKE PROTEIN 2"/>
    <property type="match status" value="1"/>
</dbReference>
<comment type="cofactor">
    <cofactor evidence="7">
        <name>Zn(2+)</name>
        <dbReference type="ChEBI" id="CHEBI:29105"/>
    </cofactor>
    <text evidence="7">Binds 2 zinc ions per subunit.</text>
</comment>
<dbReference type="RefSeq" id="WP_188450765.1">
    <property type="nucleotide sequence ID" value="NZ_BMFS01000001.1"/>
</dbReference>
<keyword evidence="2 7" id="KW-0479">Metal-binding</keyword>
<dbReference type="EC" id="3.5.1.9" evidence="7"/>
<dbReference type="InterPro" id="IPR017484">
    <property type="entry name" value="Kynurenine_formamidase_bac"/>
</dbReference>
<accession>A0ABQ1XEP6</accession>
<dbReference type="InterPro" id="IPR007325">
    <property type="entry name" value="KFase/CYL"/>
</dbReference>
<evidence type="ECO:0000313" key="8">
    <source>
        <dbReference type="EMBL" id="GGG91051.1"/>
    </source>
</evidence>
<feature type="binding site" evidence="7">
    <location>
        <position position="177"/>
    </location>
    <ligand>
        <name>Zn(2+)</name>
        <dbReference type="ChEBI" id="CHEBI:29105"/>
        <label>2</label>
    </ligand>
</feature>
<evidence type="ECO:0000256" key="3">
    <source>
        <dbReference type="ARBA" id="ARBA00022801"/>
    </source>
</evidence>
<protein>
    <recommendedName>
        <fullName evidence="7">Kynurenine formamidase</fullName>
        <shortName evidence="7">KFA</shortName>
        <shortName evidence="7">KFase</shortName>
        <ecNumber evidence="7">3.5.1.9</ecNumber>
    </recommendedName>
    <alternativeName>
        <fullName evidence="7">Arylformamidase</fullName>
    </alternativeName>
    <alternativeName>
        <fullName evidence="7">N-formylkynurenine formamidase</fullName>
        <shortName evidence="7">FKF</shortName>
    </alternativeName>
</protein>
<dbReference type="Proteomes" id="UP000648722">
    <property type="component" value="Unassembled WGS sequence"/>
</dbReference>
<feature type="binding site" evidence="7">
    <location>
        <position position="165"/>
    </location>
    <ligand>
        <name>Zn(2+)</name>
        <dbReference type="ChEBI" id="CHEBI:29105"/>
        <label>2</label>
    </ligand>
</feature>
<evidence type="ECO:0000256" key="2">
    <source>
        <dbReference type="ARBA" id="ARBA00022723"/>
    </source>
</evidence>
<keyword evidence="5 7" id="KW-0823">Tryptophan catabolism</keyword>
<comment type="similarity">
    <text evidence="7">Belongs to the Cyclase 1 superfamily. KynB family.</text>
</comment>
<keyword evidence="4 7" id="KW-0862">Zinc</keyword>
<dbReference type="EMBL" id="BMFS01000001">
    <property type="protein sequence ID" value="GGG91051.1"/>
    <property type="molecule type" value="Genomic_DNA"/>
</dbReference>
<dbReference type="HAMAP" id="MF_01969">
    <property type="entry name" value="KynB"/>
    <property type="match status" value="1"/>
</dbReference>
<name>A0ABQ1XEP6_9PROT</name>
<keyword evidence="9" id="KW-1185">Reference proteome</keyword>
<feature type="binding site" evidence="7">
    <location>
        <position position="52"/>
    </location>
    <ligand>
        <name>Zn(2+)</name>
        <dbReference type="ChEBI" id="CHEBI:29105"/>
        <label>1</label>
    </ligand>
</feature>
<dbReference type="InterPro" id="IPR037175">
    <property type="entry name" value="KFase_sf"/>
</dbReference>
<evidence type="ECO:0000256" key="5">
    <source>
        <dbReference type="ARBA" id="ARBA00023079"/>
    </source>
</evidence>